<comment type="caution">
    <text evidence="1">The sequence shown here is derived from an EMBL/GenBank/DDBJ whole genome shotgun (WGS) entry which is preliminary data.</text>
</comment>
<name>X1DZM0_9ZZZZ</name>
<evidence type="ECO:0000313" key="1">
    <source>
        <dbReference type="EMBL" id="GAH25722.1"/>
    </source>
</evidence>
<protein>
    <submittedName>
        <fullName evidence="1">Uncharacterized protein</fullName>
    </submittedName>
</protein>
<reference evidence="1" key="1">
    <citation type="journal article" date="2014" name="Front. Microbiol.">
        <title>High frequency of phylogenetically diverse reductive dehalogenase-homologous genes in deep subseafloor sedimentary metagenomes.</title>
        <authorList>
            <person name="Kawai M."/>
            <person name="Futagami T."/>
            <person name="Toyoda A."/>
            <person name="Takaki Y."/>
            <person name="Nishi S."/>
            <person name="Hori S."/>
            <person name="Arai W."/>
            <person name="Tsubouchi T."/>
            <person name="Morono Y."/>
            <person name="Uchiyama I."/>
            <person name="Ito T."/>
            <person name="Fujiyama A."/>
            <person name="Inagaki F."/>
            <person name="Takami H."/>
        </authorList>
    </citation>
    <scope>NUCLEOTIDE SEQUENCE</scope>
    <source>
        <strain evidence="1">Expedition CK06-06</strain>
    </source>
</reference>
<sequence>FTHWAAHALKSRVAIYFGDWATAITASQAVINSQNYSIIPEAGFVDFWASDGGVNSIFELAYSSV</sequence>
<feature type="non-terminal residue" evidence="1">
    <location>
        <position position="65"/>
    </location>
</feature>
<accession>X1DZM0</accession>
<proteinExistence type="predicted"/>
<dbReference type="EMBL" id="BART01041419">
    <property type="protein sequence ID" value="GAH25722.1"/>
    <property type="molecule type" value="Genomic_DNA"/>
</dbReference>
<dbReference type="SUPFAM" id="SSF48452">
    <property type="entry name" value="TPR-like"/>
    <property type="match status" value="1"/>
</dbReference>
<feature type="non-terminal residue" evidence="1">
    <location>
        <position position="1"/>
    </location>
</feature>
<dbReference type="AlphaFoldDB" id="X1DZM0"/>
<dbReference type="Gene3D" id="1.25.40.390">
    <property type="match status" value="1"/>
</dbReference>
<gene>
    <name evidence="1" type="ORF">S01H4_66667</name>
</gene>
<organism evidence="1">
    <name type="scientific">marine sediment metagenome</name>
    <dbReference type="NCBI Taxonomy" id="412755"/>
    <lineage>
        <taxon>unclassified sequences</taxon>
        <taxon>metagenomes</taxon>
        <taxon>ecological metagenomes</taxon>
    </lineage>
</organism>
<dbReference type="InterPro" id="IPR011990">
    <property type="entry name" value="TPR-like_helical_dom_sf"/>
</dbReference>